<organism evidence="5 6">
    <name type="scientific">Desmospora activa DSM 45169</name>
    <dbReference type="NCBI Taxonomy" id="1121389"/>
    <lineage>
        <taxon>Bacteria</taxon>
        <taxon>Bacillati</taxon>
        <taxon>Bacillota</taxon>
        <taxon>Bacilli</taxon>
        <taxon>Bacillales</taxon>
        <taxon>Thermoactinomycetaceae</taxon>
        <taxon>Desmospora</taxon>
    </lineage>
</organism>
<evidence type="ECO:0000256" key="3">
    <source>
        <dbReference type="PIRNR" id="PIRNR021362"/>
    </source>
</evidence>
<evidence type="ECO:0000256" key="2">
    <source>
        <dbReference type="ARBA" id="ARBA00022801"/>
    </source>
</evidence>
<dbReference type="InterPro" id="IPR010708">
    <property type="entry name" value="5'(3')-deoxyribonucleotidase"/>
</dbReference>
<evidence type="ECO:0000256" key="1">
    <source>
        <dbReference type="ARBA" id="ARBA00009589"/>
    </source>
</evidence>
<comment type="caution">
    <text evidence="5">The sequence shown here is derived from an EMBL/GenBank/DDBJ whole genome shotgun (WGS) entry which is preliminary data.</text>
</comment>
<dbReference type="InterPro" id="IPR023214">
    <property type="entry name" value="HAD_sf"/>
</dbReference>
<evidence type="ECO:0000256" key="4">
    <source>
        <dbReference type="PIRSR" id="PIRSR610708-1"/>
    </source>
</evidence>
<keyword evidence="6" id="KW-1185">Reference proteome</keyword>
<dbReference type="EC" id="3.1.3.-" evidence="3"/>
<sequence>MIIGVDIDGTIKNTHQAAVHIFNEELNRSVKEEEVTDFYLDKAYGLSKRESTRLWRKLEARIYSLGVPLPHASQTLSRLAQEGHRIYFITARPGMKKVVQVTEKWLTEHGFPFDGNNLKMGCQDKAAVARDLGVELFFEDAPHHLDKLVAARVPTVIVDAVYNRDYPHNLPRIESWDEAEAWVKNPPQMNKILK</sequence>
<dbReference type="InterPro" id="IPR052419">
    <property type="entry name" value="5_3-deoxyribonucleotidase-like"/>
</dbReference>
<dbReference type="PANTHER" id="PTHR35134:SF2">
    <property type="entry name" value="NUCLEOTIDASE YQFW-RELATED"/>
    <property type="match status" value="1"/>
</dbReference>
<dbReference type="PANTHER" id="PTHR35134">
    <property type="entry name" value="NUCLEOTIDASE YQFW-RELATED"/>
    <property type="match status" value="1"/>
</dbReference>
<dbReference type="Gene3D" id="3.40.50.1000">
    <property type="entry name" value="HAD superfamily/HAD-like"/>
    <property type="match status" value="1"/>
</dbReference>
<reference evidence="5 6" key="1">
    <citation type="submission" date="2018-04" db="EMBL/GenBank/DDBJ databases">
        <title>Genomic Encyclopedia of Archaeal and Bacterial Type Strains, Phase II (KMG-II): from individual species to whole genera.</title>
        <authorList>
            <person name="Goeker M."/>
        </authorList>
    </citation>
    <scope>NUCLEOTIDE SEQUENCE [LARGE SCALE GENOMIC DNA]</scope>
    <source>
        <strain evidence="5 6">DSM 45169</strain>
    </source>
</reference>
<protein>
    <recommendedName>
        <fullName evidence="3">Nucleotidase</fullName>
        <ecNumber evidence="3">3.1.3.-</ecNumber>
    </recommendedName>
</protein>
<accession>A0A2T4ZCT8</accession>
<dbReference type="GO" id="GO:0009264">
    <property type="term" value="P:deoxyribonucleotide catabolic process"/>
    <property type="evidence" value="ECO:0007669"/>
    <property type="project" value="InterPro"/>
</dbReference>
<evidence type="ECO:0000313" key="5">
    <source>
        <dbReference type="EMBL" id="PTM59672.1"/>
    </source>
</evidence>
<evidence type="ECO:0000313" key="6">
    <source>
        <dbReference type="Proteomes" id="UP000241639"/>
    </source>
</evidence>
<dbReference type="InterPro" id="IPR036412">
    <property type="entry name" value="HAD-like_sf"/>
</dbReference>
<keyword evidence="2 3" id="KW-0378">Hydrolase</keyword>
<feature type="active site" description="Nucleophile" evidence="4">
    <location>
        <position position="6"/>
    </location>
</feature>
<dbReference type="InterPro" id="IPR009206">
    <property type="entry name" value="Nucleotidase_putative"/>
</dbReference>
<dbReference type="RefSeq" id="WP_107726838.1">
    <property type="nucleotide sequence ID" value="NZ_PZZP01000001.1"/>
</dbReference>
<feature type="active site" description="Proton donor" evidence="4">
    <location>
        <position position="8"/>
    </location>
</feature>
<dbReference type="GO" id="GO:0008253">
    <property type="term" value="F:5'-nucleotidase activity"/>
    <property type="evidence" value="ECO:0007669"/>
    <property type="project" value="InterPro"/>
</dbReference>
<dbReference type="SUPFAM" id="SSF56784">
    <property type="entry name" value="HAD-like"/>
    <property type="match status" value="1"/>
</dbReference>
<name>A0A2T4ZCT8_9BACL</name>
<dbReference type="PIRSF" id="PIRSF021362">
    <property type="entry name" value="UCP021362_HAD"/>
    <property type="match status" value="1"/>
</dbReference>
<dbReference type="Pfam" id="PF06941">
    <property type="entry name" value="NT5C"/>
    <property type="match status" value="1"/>
</dbReference>
<dbReference type="Proteomes" id="UP000241639">
    <property type="component" value="Unassembled WGS sequence"/>
</dbReference>
<comment type="similarity">
    <text evidence="1 3">Belongs to the 5'(3')-deoxyribonucleotidase family.</text>
</comment>
<dbReference type="EMBL" id="PZZP01000001">
    <property type="protein sequence ID" value="PTM59672.1"/>
    <property type="molecule type" value="Genomic_DNA"/>
</dbReference>
<gene>
    <name evidence="5" type="ORF">C8J48_2302</name>
</gene>
<proteinExistence type="inferred from homology"/>
<dbReference type="AlphaFoldDB" id="A0A2T4ZCT8"/>
<dbReference type="OrthoDB" id="573782at2"/>